<evidence type="ECO:0000259" key="1">
    <source>
        <dbReference type="PROSITE" id="PS50835"/>
    </source>
</evidence>
<dbReference type="InterPro" id="IPR013106">
    <property type="entry name" value="Ig_V-set"/>
</dbReference>
<keyword evidence="3" id="KW-1185">Reference proteome</keyword>
<feature type="domain" description="Ig-like" evidence="1">
    <location>
        <begin position="1"/>
        <end position="94"/>
    </location>
</feature>
<protein>
    <recommendedName>
        <fullName evidence="1">Ig-like domain-containing protein</fullName>
    </recommendedName>
</protein>
<gene>
    <name evidence="2" type="ORF">ILYODFUR_024697</name>
</gene>
<dbReference type="SUPFAM" id="SSF48726">
    <property type="entry name" value="Immunoglobulin"/>
    <property type="match status" value="1"/>
</dbReference>
<sequence>MTARPGENILLYCDCKQSVGVFVVWYRNSSHENTPSLVLNTQSFSASEKRFPHIKLLKNFTFDSYDLLIVHATNSDEGLYYCGTVETKVEKDINKNIWSKTIYQYSNITTMITLGKYYFLIK</sequence>
<dbReference type="InterPro" id="IPR036179">
    <property type="entry name" value="Ig-like_dom_sf"/>
</dbReference>
<organism evidence="2 3">
    <name type="scientific">Ilyodon furcidens</name>
    <name type="common">goldbreast splitfin</name>
    <dbReference type="NCBI Taxonomy" id="33524"/>
    <lineage>
        <taxon>Eukaryota</taxon>
        <taxon>Metazoa</taxon>
        <taxon>Chordata</taxon>
        <taxon>Craniata</taxon>
        <taxon>Vertebrata</taxon>
        <taxon>Euteleostomi</taxon>
        <taxon>Actinopterygii</taxon>
        <taxon>Neopterygii</taxon>
        <taxon>Teleostei</taxon>
        <taxon>Neoteleostei</taxon>
        <taxon>Acanthomorphata</taxon>
        <taxon>Ovalentaria</taxon>
        <taxon>Atherinomorphae</taxon>
        <taxon>Cyprinodontiformes</taxon>
        <taxon>Goodeidae</taxon>
        <taxon>Ilyodon</taxon>
    </lineage>
</organism>
<comment type="caution">
    <text evidence="2">The sequence shown here is derived from an EMBL/GenBank/DDBJ whole genome shotgun (WGS) entry which is preliminary data.</text>
</comment>
<dbReference type="Pfam" id="PF07686">
    <property type="entry name" value="V-set"/>
    <property type="match status" value="1"/>
</dbReference>
<dbReference type="Gene3D" id="2.60.40.10">
    <property type="entry name" value="Immunoglobulins"/>
    <property type="match status" value="1"/>
</dbReference>
<dbReference type="EMBL" id="JAHRIQ010095635">
    <property type="protein sequence ID" value="MEQ2252722.1"/>
    <property type="molecule type" value="Genomic_DNA"/>
</dbReference>
<dbReference type="PROSITE" id="PS50835">
    <property type="entry name" value="IG_LIKE"/>
    <property type="match status" value="1"/>
</dbReference>
<dbReference type="InterPro" id="IPR007110">
    <property type="entry name" value="Ig-like_dom"/>
</dbReference>
<dbReference type="InterPro" id="IPR013783">
    <property type="entry name" value="Ig-like_fold"/>
</dbReference>
<proteinExistence type="predicted"/>
<dbReference type="Proteomes" id="UP001482620">
    <property type="component" value="Unassembled WGS sequence"/>
</dbReference>
<accession>A0ABV0V5U1</accession>
<evidence type="ECO:0000313" key="3">
    <source>
        <dbReference type="Proteomes" id="UP001482620"/>
    </source>
</evidence>
<evidence type="ECO:0000313" key="2">
    <source>
        <dbReference type="EMBL" id="MEQ2252722.1"/>
    </source>
</evidence>
<reference evidence="2 3" key="1">
    <citation type="submission" date="2021-06" db="EMBL/GenBank/DDBJ databases">
        <authorList>
            <person name="Palmer J.M."/>
        </authorList>
    </citation>
    <scope>NUCLEOTIDE SEQUENCE [LARGE SCALE GENOMIC DNA]</scope>
    <source>
        <strain evidence="3">if_2019</strain>
        <tissue evidence="2">Muscle</tissue>
    </source>
</reference>
<name>A0ABV0V5U1_9TELE</name>